<dbReference type="EMBL" id="BSYO01000012">
    <property type="protein sequence ID" value="GMH12599.1"/>
    <property type="molecule type" value="Genomic_DNA"/>
</dbReference>
<feature type="compositionally biased region" description="Basic and acidic residues" evidence="3">
    <location>
        <begin position="292"/>
        <end position="301"/>
    </location>
</feature>
<dbReference type="SMART" id="SM00369">
    <property type="entry name" value="LRR_TYP"/>
    <property type="match status" value="3"/>
</dbReference>
<gene>
    <name evidence="4" type="ORF">Nepgr_014440</name>
</gene>
<reference evidence="4" key="1">
    <citation type="submission" date="2023-05" db="EMBL/GenBank/DDBJ databases">
        <title>Nepenthes gracilis genome sequencing.</title>
        <authorList>
            <person name="Fukushima K."/>
        </authorList>
    </citation>
    <scope>NUCLEOTIDE SEQUENCE</scope>
    <source>
        <strain evidence="4">SING2019-196</strain>
    </source>
</reference>
<dbReference type="Proteomes" id="UP001279734">
    <property type="component" value="Unassembled WGS sequence"/>
</dbReference>
<dbReference type="InterPro" id="IPR003591">
    <property type="entry name" value="Leu-rich_rpt_typical-subtyp"/>
</dbReference>
<dbReference type="PANTHER" id="PTHR15454">
    <property type="entry name" value="NISCHARIN RELATED"/>
    <property type="match status" value="1"/>
</dbReference>
<evidence type="ECO:0000313" key="4">
    <source>
        <dbReference type="EMBL" id="GMH12599.1"/>
    </source>
</evidence>
<keyword evidence="1" id="KW-0433">Leucine-rich repeat</keyword>
<organism evidence="4 5">
    <name type="scientific">Nepenthes gracilis</name>
    <name type="common">Slender pitcher plant</name>
    <dbReference type="NCBI Taxonomy" id="150966"/>
    <lineage>
        <taxon>Eukaryota</taxon>
        <taxon>Viridiplantae</taxon>
        <taxon>Streptophyta</taxon>
        <taxon>Embryophyta</taxon>
        <taxon>Tracheophyta</taxon>
        <taxon>Spermatophyta</taxon>
        <taxon>Magnoliopsida</taxon>
        <taxon>eudicotyledons</taxon>
        <taxon>Gunneridae</taxon>
        <taxon>Pentapetalae</taxon>
        <taxon>Caryophyllales</taxon>
        <taxon>Nepenthaceae</taxon>
        <taxon>Nepenthes</taxon>
    </lineage>
</organism>
<evidence type="ECO:0000313" key="5">
    <source>
        <dbReference type="Proteomes" id="UP001279734"/>
    </source>
</evidence>
<name>A0AAD3XQ49_NEPGR</name>
<feature type="compositionally biased region" description="Basic and acidic residues" evidence="3">
    <location>
        <begin position="677"/>
        <end position="686"/>
    </location>
</feature>
<dbReference type="PANTHER" id="PTHR15454:SF7">
    <property type="entry name" value="OS07G0106100 PROTEIN"/>
    <property type="match status" value="1"/>
</dbReference>
<keyword evidence="2" id="KW-0677">Repeat</keyword>
<accession>A0AAD3XQ49</accession>
<dbReference type="GO" id="GO:0005737">
    <property type="term" value="C:cytoplasm"/>
    <property type="evidence" value="ECO:0007669"/>
    <property type="project" value="TreeGrafter"/>
</dbReference>
<evidence type="ECO:0000256" key="2">
    <source>
        <dbReference type="ARBA" id="ARBA00022737"/>
    </source>
</evidence>
<dbReference type="SUPFAM" id="SSF52075">
    <property type="entry name" value="Outer arm dynein light chain 1"/>
    <property type="match status" value="1"/>
</dbReference>
<dbReference type="Pfam" id="PF12799">
    <property type="entry name" value="LRR_4"/>
    <property type="match status" value="1"/>
</dbReference>
<dbReference type="PROSITE" id="PS51450">
    <property type="entry name" value="LRR"/>
    <property type="match status" value="4"/>
</dbReference>
<sequence>MKFLGEEGKRLSHQLSEYVRIPQSGCRQDTVCWTYQGLGFLCWQGFSITLAAVTQLNPSRTSKWVWGTNDWLILLRVLRRSRSSHVWRLCRASEVIDWLTEVFLSSEYLWSVEMVRFSCFNAHVHSHKPKKQAQPSFETMLKMLQSGSQNTTPAKSIYVTCVDTLAPEAKGAHCHLNNDAEHAAKVSSVERGGNSEEINCKYHVKDDTEILKMSRSVGCELDNIEDFTDQGFSCCESQDCNAAELSVPIFNMTTPGTTPPDQDQEVLFSESPYISSDQLNYESFFSFTDPQYPEKDDHENSDTPLYVKSVGDSSSRASPTPMLSKSSSMPNFAAASPTSGGFDDLKVQGDRRERIPVHDACTQDFPGQGYSDLCTPENSEGGNAVKDDYGYYDFAGSSKDWIIPVSEEIEPVKNLDGESSSHHWDQLPGKDFKLKRINDWVVDLQHCSPVEETNEIPDLLNQVTRGSLLMNGMDALRVDAKINPGMEAAKRCISSLNPAATSAQLANHGLVVIPFLSAFVSLKVLNLAGNSIVRITAGALPRGLHLLNLSKNKISTIEGLRELTRLRILDLSYNKIVRIGHGLASCSSLKELYLAGNKISEVEGLHRLLKLTTLDLAFNKISTSKCLGQLAANYNSLQVISLEGNPAQKNLGDEQLKKQLQGLLPKLSYNIRQPVKSNKDSSDRSLRLGTPSHQLDRGLRSDYKSSRRGSHSVAALKQSSLSTIKQKGQVTDSPKRAKGKHGHLPPSGTKTAHHHHQQQFDFGSKVLSLGCDLSIHKSRSEGSLAAL</sequence>
<evidence type="ECO:0000256" key="1">
    <source>
        <dbReference type="ARBA" id="ARBA00022614"/>
    </source>
</evidence>
<dbReference type="InterPro" id="IPR025875">
    <property type="entry name" value="Leu-rich_rpt_4"/>
</dbReference>
<feature type="region of interest" description="Disordered" evidence="3">
    <location>
        <begin position="288"/>
        <end position="346"/>
    </location>
</feature>
<proteinExistence type="predicted"/>
<feature type="compositionally biased region" description="Basic and acidic residues" evidence="3">
    <location>
        <begin position="694"/>
        <end position="705"/>
    </location>
</feature>
<dbReference type="InterPro" id="IPR032675">
    <property type="entry name" value="LRR_dom_sf"/>
</dbReference>
<dbReference type="Pfam" id="PF13855">
    <property type="entry name" value="LRR_8"/>
    <property type="match status" value="1"/>
</dbReference>
<protein>
    <submittedName>
        <fullName evidence="4">Uncharacterized protein</fullName>
    </submittedName>
</protein>
<dbReference type="Gene3D" id="3.80.10.10">
    <property type="entry name" value="Ribonuclease Inhibitor"/>
    <property type="match status" value="1"/>
</dbReference>
<feature type="compositionally biased region" description="Polar residues" evidence="3">
    <location>
        <begin position="717"/>
        <end position="732"/>
    </location>
</feature>
<keyword evidence="5" id="KW-1185">Reference proteome</keyword>
<dbReference type="AlphaFoldDB" id="A0AAD3XQ49"/>
<evidence type="ECO:0000256" key="3">
    <source>
        <dbReference type="SAM" id="MobiDB-lite"/>
    </source>
</evidence>
<dbReference type="InterPro" id="IPR001611">
    <property type="entry name" value="Leu-rich_rpt"/>
</dbReference>
<comment type="caution">
    <text evidence="4">The sequence shown here is derived from an EMBL/GenBank/DDBJ whole genome shotgun (WGS) entry which is preliminary data.</text>
</comment>
<feature type="compositionally biased region" description="Polar residues" evidence="3">
    <location>
        <begin position="311"/>
        <end position="330"/>
    </location>
</feature>
<dbReference type="FunFam" id="3.80.10.10:FF:000320">
    <property type="entry name" value="Protein phosphatase 1 regulatory subunit pprA"/>
    <property type="match status" value="1"/>
</dbReference>
<feature type="region of interest" description="Disordered" evidence="3">
    <location>
        <begin position="671"/>
        <end position="758"/>
    </location>
</feature>
<dbReference type="SMART" id="SM00365">
    <property type="entry name" value="LRR_SD22"/>
    <property type="match status" value="4"/>
</dbReference>